<protein>
    <recommendedName>
        <fullName evidence="9">FAD-binding PCMH-type domain-containing protein</fullName>
    </recommendedName>
</protein>
<evidence type="ECO:0000256" key="4">
    <source>
        <dbReference type="ARBA" id="ARBA00022729"/>
    </source>
</evidence>
<dbReference type="GO" id="GO:0071949">
    <property type="term" value="F:FAD binding"/>
    <property type="evidence" value="ECO:0007669"/>
    <property type="project" value="InterPro"/>
</dbReference>
<evidence type="ECO:0000256" key="1">
    <source>
        <dbReference type="ARBA" id="ARBA00001974"/>
    </source>
</evidence>
<evidence type="ECO:0000256" key="3">
    <source>
        <dbReference type="ARBA" id="ARBA00022630"/>
    </source>
</evidence>
<keyword evidence="11" id="KW-1185">Reference proteome</keyword>
<evidence type="ECO:0000256" key="7">
    <source>
        <dbReference type="ARBA" id="ARBA00023180"/>
    </source>
</evidence>
<dbReference type="InterPro" id="IPR036318">
    <property type="entry name" value="FAD-bd_PCMH-like_sf"/>
</dbReference>
<feature type="chain" id="PRO_5043055930" description="FAD-binding PCMH-type domain-containing protein" evidence="8">
    <location>
        <begin position="22"/>
        <end position="553"/>
    </location>
</feature>
<dbReference type="InterPro" id="IPR016167">
    <property type="entry name" value="FAD-bd_PCMH_sub1"/>
</dbReference>
<keyword evidence="5" id="KW-0274">FAD</keyword>
<dbReference type="PROSITE" id="PS00862">
    <property type="entry name" value="OX2_COVAL_FAD"/>
    <property type="match status" value="1"/>
</dbReference>
<dbReference type="PROSITE" id="PS51387">
    <property type="entry name" value="FAD_PCMH"/>
    <property type="match status" value="1"/>
</dbReference>
<dbReference type="PANTHER" id="PTHR32448">
    <property type="entry name" value="OS08G0158400 PROTEIN"/>
    <property type="match status" value="1"/>
</dbReference>
<gene>
    <name evidence="10" type="ORF">V8G54_025764</name>
</gene>
<dbReference type="InterPro" id="IPR016169">
    <property type="entry name" value="FAD-bd_PCMH_sub2"/>
</dbReference>
<dbReference type="SUPFAM" id="SSF56176">
    <property type="entry name" value="FAD-binding/transporter-associated domain-like"/>
    <property type="match status" value="1"/>
</dbReference>
<evidence type="ECO:0000256" key="5">
    <source>
        <dbReference type="ARBA" id="ARBA00022827"/>
    </source>
</evidence>
<feature type="signal peptide" evidence="8">
    <location>
        <begin position="1"/>
        <end position="21"/>
    </location>
</feature>
<dbReference type="Pfam" id="PF08031">
    <property type="entry name" value="BBE"/>
    <property type="match status" value="1"/>
</dbReference>
<dbReference type="InterPro" id="IPR006093">
    <property type="entry name" value="Oxy_OxRdtase_FAD_BS"/>
</dbReference>
<evidence type="ECO:0000313" key="11">
    <source>
        <dbReference type="Proteomes" id="UP001374535"/>
    </source>
</evidence>
<dbReference type="Gene3D" id="3.30.465.10">
    <property type="match status" value="1"/>
</dbReference>
<keyword evidence="3" id="KW-0285">Flavoprotein</keyword>
<dbReference type="GO" id="GO:0016491">
    <property type="term" value="F:oxidoreductase activity"/>
    <property type="evidence" value="ECO:0007669"/>
    <property type="project" value="UniProtKB-KW"/>
</dbReference>
<name>A0AAQ3MZC7_VIGMU</name>
<comment type="cofactor">
    <cofactor evidence="1">
        <name>FAD</name>
        <dbReference type="ChEBI" id="CHEBI:57692"/>
    </cofactor>
</comment>
<dbReference type="Proteomes" id="UP001374535">
    <property type="component" value="Chromosome 8"/>
</dbReference>
<evidence type="ECO:0000313" key="10">
    <source>
        <dbReference type="EMBL" id="WVY99694.1"/>
    </source>
</evidence>
<dbReference type="Gene3D" id="3.40.462.20">
    <property type="match status" value="1"/>
</dbReference>
<dbReference type="InterPro" id="IPR006094">
    <property type="entry name" value="Oxid_FAD_bind_N"/>
</dbReference>
<proteinExistence type="inferred from homology"/>
<accession>A0AAQ3MZC7</accession>
<dbReference type="Pfam" id="PF01565">
    <property type="entry name" value="FAD_binding_4"/>
    <property type="match status" value="1"/>
</dbReference>
<evidence type="ECO:0000259" key="9">
    <source>
        <dbReference type="PROSITE" id="PS51387"/>
    </source>
</evidence>
<feature type="domain" description="FAD-binding PCMH-type" evidence="9">
    <location>
        <begin position="73"/>
        <end position="247"/>
    </location>
</feature>
<keyword evidence="7" id="KW-0325">Glycoprotein</keyword>
<dbReference type="EMBL" id="CP144693">
    <property type="protein sequence ID" value="WVY99694.1"/>
    <property type="molecule type" value="Genomic_DNA"/>
</dbReference>
<sequence length="553" mass="62566">MQMSYLAVFLILLLPLSCSSSASTLFENKFKECFINQLDGNSESIEKIIFTTSSSLYTPVLESLEQNPRWLNSSRNPLLILTPFHESEIQAGIRCSKELGLQLKVRSGGHDYEGLSYLSRTPFVMVDLINIRSIQINLADETAWVQAGASVGELYYKISKVSKVHGFPAGTCPSVGMGGHISGGGQGTMMRKHGLAADNVVDAYLIDANGKIHDRKSMGEDVFWAIRGGCATSYGVILAWKIRLVRVPALVTVFNVERTLEEGAYNLIHRWQHIAPELHEDLFIRVVAQNSGDKSKTFKAVFNSLFLGGIDRLMPLMNESFSELGLQAKDCIEMNWIQSVMFIAGYNKDDPLELLLDRTTTFKSSFKAKSDYVKEPIPESGLEGAWKMVAEEDTVAMLILEPYGGRMSEISESEIPFPHRKGNLYNIQYLVKWEVNSKEASKRHELWAKMIYKYMTPYVSKSPRASYFNYKDLDLGQNKLHNTSYSEASVWGKKYFKGNFRRLAQIKTKFDPQNFFRDEQSIPLLNSFLNIKGIRIPDIIGRNWKNCLVLQLC</sequence>
<evidence type="ECO:0000256" key="8">
    <source>
        <dbReference type="SAM" id="SignalP"/>
    </source>
</evidence>
<organism evidence="10 11">
    <name type="scientific">Vigna mungo</name>
    <name type="common">Black gram</name>
    <name type="synonym">Phaseolus mungo</name>
    <dbReference type="NCBI Taxonomy" id="3915"/>
    <lineage>
        <taxon>Eukaryota</taxon>
        <taxon>Viridiplantae</taxon>
        <taxon>Streptophyta</taxon>
        <taxon>Embryophyta</taxon>
        <taxon>Tracheophyta</taxon>
        <taxon>Spermatophyta</taxon>
        <taxon>Magnoliopsida</taxon>
        <taxon>eudicotyledons</taxon>
        <taxon>Gunneridae</taxon>
        <taxon>Pentapetalae</taxon>
        <taxon>rosids</taxon>
        <taxon>fabids</taxon>
        <taxon>Fabales</taxon>
        <taxon>Fabaceae</taxon>
        <taxon>Papilionoideae</taxon>
        <taxon>50 kb inversion clade</taxon>
        <taxon>NPAAA clade</taxon>
        <taxon>indigoferoid/millettioid clade</taxon>
        <taxon>Phaseoleae</taxon>
        <taxon>Vigna</taxon>
    </lineage>
</organism>
<reference evidence="10 11" key="1">
    <citation type="journal article" date="2023" name="Life. Sci Alliance">
        <title>Evolutionary insights into 3D genome organization and epigenetic landscape of Vigna mungo.</title>
        <authorList>
            <person name="Junaid A."/>
            <person name="Singh B."/>
            <person name="Bhatia S."/>
        </authorList>
    </citation>
    <scope>NUCLEOTIDE SEQUENCE [LARGE SCALE GENOMIC DNA]</scope>
    <source>
        <strain evidence="10">Urdbean</strain>
    </source>
</reference>
<keyword evidence="4 8" id="KW-0732">Signal</keyword>
<evidence type="ECO:0000256" key="2">
    <source>
        <dbReference type="ARBA" id="ARBA00005466"/>
    </source>
</evidence>
<dbReference type="Gene3D" id="3.30.43.10">
    <property type="entry name" value="Uridine Diphospho-n-acetylenolpyruvylglucosamine Reductase, domain 2"/>
    <property type="match status" value="1"/>
</dbReference>
<dbReference type="InterPro" id="IPR012951">
    <property type="entry name" value="BBE"/>
</dbReference>
<evidence type="ECO:0000256" key="6">
    <source>
        <dbReference type="ARBA" id="ARBA00023002"/>
    </source>
</evidence>
<dbReference type="AlphaFoldDB" id="A0AAQ3MZC7"/>
<keyword evidence="6" id="KW-0560">Oxidoreductase</keyword>
<comment type="similarity">
    <text evidence="2">Belongs to the oxygen-dependent FAD-linked oxidoreductase family.</text>
</comment>
<dbReference type="InterPro" id="IPR016166">
    <property type="entry name" value="FAD-bd_PCMH"/>
</dbReference>